<dbReference type="PATRIC" id="fig|1423778.4.peg.1282"/>
<keyword evidence="7 11" id="KW-0812">Transmembrane</keyword>
<evidence type="ECO:0000256" key="10">
    <source>
        <dbReference type="ARBA" id="ARBA00024973"/>
    </source>
</evidence>
<dbReference type="Proteomes" id="UP000051697">
    <property type="component" value="Unassembled WGS sequence"/>
</dbReference>
<evidence type="ECO:0000256" key="1">
    <source>
        <dbReference type="ARBA" id="ARBA00004651"/>
    </source>
</evidence>
<dbReference type="AlphaFoldDB" id="A0A0R1RF73"/>
<evidence type="ECO:0000256" key="5">
    <source>
        <dbReference type="ARBA" id="ARBA00022448"/>
    </source>
</evidence>
<dbReference type="OrthoDB" id="384327at2"/>
<evidence type="ECO:0000313" key="14">
    <source>
        <dbReference type="Proteomes" id="UP000051697"/>
    </source>
</evidence>
<feature type="transmembrane region" description="Helical" evidence="11">
    <location>
        <begin position="274"/>
        <end position="303"/>
    </location>
</feature>
<comment type="subcellular location">
    <subcellularLocation>
        <location evidence="1">Cell membrane</location>
        <topology evidence="1">Multi-pass membrane protein</topology>
    </subcellularLocation>
</comment>
<dbReference type="Pfam" id="PF02687">
    <property type="entry name" value="FtsX"/>
    <property type="match status" value="1"/>
</dbReference>
<evidence type="ECO:0000259" key="12">
    <source>
        <dbReference type="Pfam" id="PF02687"/>
    </source>
</evidence>
<dbReference type="PANTHER" id="PTHR43738:SF1">
    <property type="entry name" value="HEMIN TRANSPORT SYSTEM PERMEASE PROTEIN HRTB-RELATED"/>
    <property type="match status" value="1"/>
</dbReference>
<evidence type="ECO:0000256" key="6">
    <source>
        <dbReference type="ARBA" id="ARBA00022475"/>
    </source>
</evidence>
<evidence type="ECO:0000313" key="13">
    <source>
        <dbReference type="EMBL" id="KRL55645.1"/>
    </source>
</evidence>
<dbReference type="InterPro" id="IPR051125">
    <property type="entry name" value="ABC-4/HrtB_transporter"/>
</dbReference>
<dbReference type="EMBL" id="AZFE01000031">
    <property type="protein sequence ID" value="KRL55645.1"/>
    <property type="molecule type" value="Genomic_DNA"/>
</dbReference>
<accession>A0A0R1RF73</accession>
<dbReference type="KEGG" id="lol:LACOL_0058"/>
<feature type="domain" description="ABC3 transporter permease C-terminal" evidence="12">
    <location>
        <begin position="234"/>
        <end position="345"/>
    </location>
</feature>
<keyword evidence="9 11" id="KW-0472">Membrane</keyword>
<feature type="transmembrane region" description="Helical" evidence="11">
    <location>
        <begin position="230"/>
        <end position="254"/>
    </location>
</feature>
<evidence type="ECO:0000256" key="3">
    <source>
        <dbReference type="ARBA" id="ARBA00011131"/>
    </source>
</evidence>
<name>A0A0R1RF73_9LACO</name>
<comment type="function">
    <text evidence="10">Part of the ABC transporter complex hrt involved in hemin import. Responsible for the translocation of the substrate across the membrane.</text>
</comment>
<dbReference type="RefSeq" id="WP_057890175.1">
    <property type="nucleotide sequence ID" value="NZ_AZFE01000031.1"/>
</dbReference>
<dbReference type="STRING" id="1423778.FC70_GL001247"/>
<dbReference type="GO" id="GO:0005886">
    <property type="term" value="C:plasma membrane"/>
    <property type="evidence" value="ECO:0007669"/>
    <property type="project" value="UniProtKB-SubCell"/>
</dbReference>
<evidence type="ECO:0000256" key="4">
    <source>
        <dbReference type="ARBA" id="ARBA00016962"/>
    </source>
</evidence>
<evidence type="ECO:0000256" key="2">
    <source>
        <dbReference type="ARBA" id="ARBA00008697"/>
    </source>
</evidence>
<proteinExistence type="inferred from homology"/>
<evidence type="ECO:0000256" key="9">
    <source>
        <dbReference type="ARBA" id="ARBA00023136"/>
    </source>
</evidence>
<evidence type="ECO:0000256" key="7">
    <source>
        <dbReference type="ARBA" id="ARBA00022692"/>
    </source>
</evidence>
<keyword evidence="8 11" id="KW-1133">Transmembrane helix</keyword>
<comment type="subunit">
    <text evidence="3">The complex is composed of two ATP-binding proteins (HrtA), two transmembrane proteins (HrtB) and a solute-binding protein.</text>
</comment>
<keyword evidence="14" id="KW-1185">Reference proteome</keyword>
<keyword evidence="6" id="KW-1003">Cell membrane</keyword>
<evidence type="ECO:0000256" key="8">
    <source>
        <dbReference type="ARBA" id="ARBA00022989"/>
    </source>
</evidence>
<keyword evidence="5" id="KW-0813">Transport</keyword>
<feature type="transmembrane region" description="Helical" evidence="11">
    <location>
        <begin position="315"/>
        <end position="337"/>
    </location>
</feature>
<dbReference type="PANTHER" id="PTHR43738">
    <property type="entry name" value="ABC TRANSPORTER, MEMBRANE PROTEIN"/>
    <property type="match status" value="1"/>
</dbReference>
<dbReference type="InterPro" id="IPR003838">
    <property type="entry name" value="ABC3_permease_C"/>
</dbReference>
<organism evidence="13 14">
    <name type="scientific">Paucilactobacillus oligofermentans DSM 15707 = LMG 22743</name>
    <dbReference type="NCBI Taxonomy" id="1423778"/>
    <lineage>
        <taxon>Bacteria</taxon>
        <taxon>Bacillati</taxon>
        <taxon>Bacillota</taxon>
        <taxon>Bacilli</taxon>
        <taxon>Lactobacillales</taxon>
        <taxon>Lactobacillaceae</taxon>
        <taxon>Paucilactobacillus</taxon>
    </lineage>
</organism>
<feature type="transmembrane region" description="Helical" evidence="11">
    <location>
        <begin position="16"/>
        <end position="39"/>
    </location>
</feature>
<comment type="caution">
    <text evidence="13">The sequence shown here is derived from an EMBL/GenBank/DDBJ whole genome shotgun (WGS) entry which is preliminary data.</text>
</comment>
<gene>
    <name evidence="13" type="ORF">FC70_GL001247</name>
</gene>
<evidence type="ECO:0000256" key="11">
    <source>
        <dbReference type="SAM" id="Phobius"/>
    </source>
</evidence>
<protein>
    <recommendedName>
        <fullName evidence="4">Putative hemin transport system permease protein HrtB</fullName>
    </recommendedName>
</protein>
<comment type="similarity">
    <text evidence="2">Belongs to the ABC-4 integral membrane protein family. HrtB subfamily.</text>
</comment>
<reference evidence="13 14" key="1">
    <citation type="journal article" date="2015" name="Genome Announc.">
        <title>Expanding the biotechnology potential of lactobacilli through comparative genomics of 213 strains and associated genera.</title>
        <authorList>
            <person name="Sun Z."/>
            <person name="Harris H.M."/>
            <person name="McCann A."/>
            <person name="Guo C."/>
            <person name="Argimon S."/>
            <person name="Zhang W."/>
            <person name="Yang X."/>
            <person name="Jeffery I.B."/>
            <person name="Cooney J.C."/>
            <person name="Kagawa T.F."/>
            <person name="Liu W."/>
            <person name="Song Y."/>
            <person name="Salvetti E."/>
            <person name="Wrobel A."/>
            <person name="Rasinkangas P."/>
            <person name="Parkhill J."/>
            <person name="Rea M.C."/>
            <person name="O'Sullivan O."/>
            <person name="Ritari J."/>
            <person name="Douillard F.P."/>
            <person name="Paul Ross R."/>
            <person name="Yang R."/>
            <person name="Briner A.E."/>
            <person name="Felis G.E."/>
            <person name="de Vos W.M."/>
            <person name="Barrangou R."/>
            <person name="Klaenhammer T.R."/>
            <person name="Caufield P.W."/>
            <person name="Cui Y."/>
            <person name="Zhang H."/>
            <person name="O'Toole P.W."/>
        </authorList>
    </citation>
    <scope>NUCLEOTIDE SEQUENCE [LARGE SCALE GENOMIC DNA]</scope>
    <source>
        <strain evidence="13 14">DSM 15707</strain>
    </source>
</reference>
<sequence>MFLALKEIRKEKLRSGLIISMIVLISYLIFILTSLALGLARENTDAIDSWGIQNITLDANANVDMRQSLLTAPQVGTLTDKEAYIGQASVVAKATGHERISSVFIGLDSHQFVAKKIKLTTGHMPQTNHEVVVDTSFQESGYQLGDTFKLNADNTNYKIVGFTKNAKMNVAPVIYGQLSTWSSLKGTSSSTIASAIVSKNINYRTSSHALKTYSISKFINKMPGYQAQNLTFGLMIGFLMGISLIVIAVFLYILTMQKLPNYAVLRAQGIPSKILVGATVSQSLILVLSGLVISSILTIITAISMPSAVPMAFDIPILIVVGVGLMIMSLIGGLIPVRSVLRVDPISVIGG</sequence>